<feature type="compositionally biased region" description="Basic and acidic residues" evidence="1">
    <location>
        <begin position="44"/>
        <end position="55"/>
    </location>
</feature>
<evidence type="ECO:0000313" key="3">
    <source>
        <dbReference type="Proteomes" id="UP000234950"/>
    </source>
</evidence>
<proteinExistence type="predicted"/>
<sequence>MCERDYFIFKWFNTSEQDENDAYFESECGEVDDRFTYRYTIGGQKEKENKKEKQQQQEAFQPNIENNPDVVNDEYAA</sequence>
<protein>
    <submittedName>
        <fullName evidence="2">Uncharacterized protein</fullName>
    </submittedName>
</protein>
<accession>A0A2N5H8X0</accession>
<dbReference type="Proteomes" id="UP000234950">
    <property type="component" value="Unassembled WGS sequence"/>
</dbReference>
<dbReference type="EMBL" id="PGVE01000086">
    <property type="protein sequence ID" value="PLS01951.1"/>
    <property type="molecule type" value="Genomic_DNA"/>
</dbReference>
<dbReference type="RefSeq" id="WP_101650721.1">
    <property type="nucleotide sequence ID" value="NZ_PGVE01000086.1"/>
</dbReference>
<reference evidence="2 3" key="1">
    <citation type="submission" date="2017-11" db="EMBL/GenBank/DDBJ databases">
        <title>Comparitive Functional Genomics of Dry Heat Resistant strains isolated from the Viking Spacecraft.</title>
        <authorList>
            <person name="Seuylemezian A."/>
            <person name="Cooper K."/>
            <person name="Vaishampayan P."/>
        </authorList>
    </citation>
    <scope>NUCLEOTIDE SEQUENCE [LARGE SCALE GENOMIC DNA]</scope>
    <source>
        <strain evidence="2 3">V32-6</strain>
    </source>
</reference>
<gene>
    <name evidence="2" type="ORF">CVD27_22825</name>
</gene>
<feature type="region of interest" description="Disordered" evidence="1">
    <location>
        <begin position="43"/>
        <end position="77"/>
    </location>
</feature>
<comment type="caution">
    <text evidence="2">The sequence shown here is derived from an EMBL/GenBank/DDBJ whole genome shotgun (WGS) entry which is preliminary data.</text>
</comment>
<name>A0A2N5H8X0_9BACI</name>
<evidence type="ECO:0000313" key="2">
    <source>
        <dbReference type="EMBL" id="PLS01951.1"/>
    </source>
</evidence>
<evidence type="ECO:0000256" key="1">
    <source>
        <dbReference type="SAM" id="MobiDB-lite"/>
    </source>
</evidence>
<dbReference type="AlphaFoldDB" id="A0A2N5H8X0"/>
<keyword evidence="3" id="KW-1185">Reference proteome</keyword>
<organism evidence="2 3">
    <name type="scientific">Neobacillus cucumis</name>
    <dbReference type="NCBI Taxonomy" id="1740721"/>
    <lineage>
        <taxon>Bacteria</taxon>
        <taxon>Bacillati</taxon>
        <taxon>Bacillota</taxon>
        <taxon>Bacilli</taxon>
        <taxon>Bacillales</taxon>
        <taxon>Bacillaceae</taxon>
        <taxon>Neobacillus</taxon>
    </lineage>
</organism>